<protein>
    <submittedName>
        <fullName evidence="1">Uncharacterized protein</fullName>
    </submittedName>
</protein>
<organism evidence="1">
    <name type="scientific">Setaria italica</name>
    <name type="common">Foxtail millet</name>
    <name type="synonym">Panicum italicum</name>
    <dbReference type="NCBI Taxonomy" id="4555"/>
    <lineage>
        <taxon>Eukaryota</taxon>
        <taxon>Viridiplantae</taxon>
        <taxon>Streptophyta</taxon>
        <taxon>Embryophyta</taxon>
        <taxon>Tracheophyta</taxon>
        <taxon>Spermatophyta</taxon>
        <taxon>Magnoliopsida</taxon>
        <taxon>Liliopsida</taxon>
        <taxon>Poales</taxon>
        <taxon>Poaceae</taxon>
        <taxon>PACMAD clade</taxon>
        <taxon>Panicoideae</taxon>
        <taxon>Panicodae</taxon>
        <taxon>Paniceae</taxon>
        <taxon>Cenchrinae</taxon>
        <taxon>Setaria</taxon>
    </lineage>
</organism>
<dbReference type="AlphaFoldDB" id="A0A368PTD8"/>
<name>A0A368PTD8_SETIT</name>
<reference evidence="1" key="2">
    <citation type="submission" date="2015-07" db="EMBL/GenBank/DDBJ databases">
        <authorList>
            <person name="Noorani M."/>
        </authorList>
    </citation>
    <scope>NUCLEOTIDE SEQUENCE</scope>
    <source>
        <strain evidence="1">Yugu1</strain>
    </source>
</reference>
<accession>A0A368PTD8</accession>
<gene>
    <name evidence="1" type="ORF">SETIT_1G376100v2</name>
</gene>
<evidence type="ECO:0000313" key="1">
    <source>
        <dbReference type="EMBL" id="RCV09056.1"/>
    </source>
</evidence>
<proteinExistence type="predicted"/>
<dbReference type="EMBL" id="CM003528">
    <property type="protein sequence ID" value="RCV09056.1"/>
    <property type="molecule type" value="Genomic_DNA"/>
</dbReference>
<sequence length="60" mass="6839">MHDPQCKVWLHHQCPLFPPLKGLLRDARFCNHGTMIYNPKVVIPCYGVSSYLVLATKTEA</sequence>
<reference evidence="1" key="1">
    <citation type="journal article" date="2012" name="Nat. Biotechnol.">
        <title>Reference genome sequence of the model plant Setaria.</title>
        <authorList>
            <person name="Bennetzen J.L."/>
            <person name="Schmutz J."/>
            <person name="Wang H."/>
            <person name="Percifield R."/>
            <person name="Hawkins J."/>
            <person name="Pontaroli A.C."/>
            <person name="Estep M."/>
            <person name="Feng L."/>
            <person name="Vaughn J.N."/>
            <person name="Grimwood J."/>
            <person name="Jenkins J."/>
            <person name="Barry K."/>
            <person name="Lindquist E."/>
            <person name="Hellsten U."/>
            <person name="Deshpande S."/>
            <person name="Wang X."/>
            <person name="Wu X."/>
            <person name="Mitros T."/>
            <person name="Triplett J."/>
            <person name="Yang X."/>
            <person name="Ye C.Y."/>
            <person name="Mauro-Herrera M."/>
            <person name="Wang L."/>
            <person name="Li P."/>
            <person name="Sharma M."/>
            <person name="Sharma R."/>
            <person name="Ronald P.C."/>
            <person name="Panaud O."/>
            <person name="Kellogg E.A."/>
            <person name="Brutnell T.P."/>
            <person name="Doust A.N."/>
            <person name="Tuskan G.A."/>
            <person name="Rokhsar D."/>
            <person name="Devos K.M."/>
        </authorList>
    </citation>
    <scope>NUCLEOTIDE SEQUENCE [LARGE SCALE GENOMIC DNA]</scope>
    <source>
        <strain evidence="1">Yugu1</strain>
    </source>
</reference>